<sequence length="296" mass="32228">MRVVTPPPCLSLQARAVNGGEGKAAFRAYCRCDRKPRTRTRLAPRLAPKRGARGGALADADPHQPVAVAVPRIHSGNALRCLSVVSVDWDKIVADAARVPVSYVRAGVWSGDGALPQLLYAWRKIRGTATRLHFRVLRDRGVDGNGASREVAQDFLAGDPCDGRNGTSGDTHTTGDEARGRSTGLFPAALGSPSRAGYVNTSMLGSAAGAEAQKEFLNELMRTAFYKFVFRGHHVAINCLGSWNFFTRSTVDMVDYRYAIAFAKMVRIFNCMVHAEPSGEEEMLMDKQARMQDSVL</sequence>
<accession>A0A422NCY9</accession>
<feature type="region of interest" description="Disordered" evidence="1">
    <location>
        <begin position="156"/>
        <end position="184"/>
    </location>
</feature>
<organism evidence="2 3">
    <name type="scientific">Trypanosoma rangeli</name>
    <dbReference type="NCBI Taxonomy" id="5698"/>
    <lineage>
        <taxon>Eukaryota</taxon>
        <taxon>Discoba</taxon>
        <taxon>Euglenozoa</taxon>
        <taxon>Kinetoplastea</taxon>
        <taxon>Metakinetoplastina</taxon>
        <taxon>Trypanosomatida</taxon>
        <taxon>Trypanosomatidae</taxon>
        <taxon>Trypanosoma</taxon>
        <taxon>Herpetosoma</taxon>
    </lineage>
</organism>
<dbReference type="OrthoDB" id="243007at2759"/>
<dbReference type="Proteomes" id="UP000283634">
    <property type="component" value="Unassembled WGS sequence"/>
</dbReference>
<dbReference type="EMBL" id="MKGL01000198">
    <property type="protein sequence ID" value="RNF03370.1"/>
    <property type="molecule type" value="Genomic_DNA"/>
</dbReference>
<evidence type="ECO:0000313" key="3">
    <source>
        <dbReference type="Proteomes" id="UP000283634"/>
    </source>
</evidence>
<dbReference type="GeneID" id="40329749"/>
<evidence type="ECO:0000256" key="1">
    <source>
        <dbReference type="SAM" id="MobiDB-lite"/>
    </source>
</evidence>
<proteinExistence type="predicted"/>
<keyword evidence="3" id="KW-1185">Reference proteome</keyword>
<dbReference type="RefSeq" id="XP_029237470.1">
    <property type="nucleotide sequence ID" value="XM_029382682.1"/>
</dbReference>
<evidence type="ECO:0000313" key="2">
    <source>
        <dbReference type="EMBL" id="RNF03370.1"/>
    </source>
</evidence>
<gene>
    <name evidence="2" type="ORF">TraAM80_05816</name>
</gene>
<comment type="caution">
    <text evidence="2">The sequence shown here is derived from an EMBL/GenBank/DDBJ whole genome shotgun (WGS) entry which is preliminary data.</text>
</comment>
<protein>
    <submittedName>
        <fullName evidence="2">Uncharacterized protein</fullName>
    </submittedName>
</protein>
<reference evidence="2 3" key="1">
    <citation type="journal article" date="2018" name="BMC Genomics">
        <title>Genomic comparison of Trypanosoma conorhini and Trypanosoma rangeli to Trypanosoma cruzi strains of high and low virulence.</title>
        <authorList>
            <person name="Bradwell K.R."/>
            <person name="Koparde V.N."/>
            <person name="Matveyev A.V."/>
            <person name="Serrano M.G."/>
            <person name="Alves J.M."/>
            <person name="Parikh H."/>
            <person name="Huang B."/>
            <person name="Lee V."/>
            <person name="Espinosa-Alvarez O."/>
            <person name="Ortiz P.A."/>
            <person name="Costa-Martins A.G."/>
            <person name="Teixeira M.M."/>
            <person name="Buck G.A."/>
        </authorList>
    </citation>
    <scope>NUCLEOTIDE SEQUENCE [LARGE SCALE GENOMIC DNA]</scope>
    <source>
        <strain evidence="2 3">AM80</strain>
    </source>
</reference>
<dbReference type="AlphaFoldDB" id="A0A422NCY9"/>
<name>A0A422NCY9_TRYRA</name>